<dbReference type="Gene3D" id="3.80.10.10">
    <property type="entry name" value="Ribonuclease Inhibitor"/>
    <property type="match status" value="1"/>
</dbReference>
<dbReference type="Pfam" id="PF12937">
    <property type="entry name" value="F-box-like"/>
    <property type="match status" value="1"/>
</dbReference>
<gene>
    <name evidence="3" type="ORF">U9M48_025316</name>
</gene>
<dbReference type="Gene3D" id="1.20.1280.50">
    <property type="match status" value="1"/>
</dbReference>
<feature type="region of interest" description="Disordered" evidence="1">
    <location>
        <begin position="228"/>
        <end position="271"/>
    </location>
</feature>
<dbReference type="SUPFAM" id="SSF81383">
    <property type="entry name" value="F-box domain"/>
    <property type="match status" value="1"/>
</dbReference>
<organism evidence="3 4">
    <name type="scientific">Paspalum notatum var. saurae</name>
    <dbReference type="NCBI Taxonomy" id="547442"/>
    <lineage>
        <taxon>Eukaryota</taxon>
        <taxon>Viridiplantae</taxon>
        <taxon>Streptophyta</taxon>
        <taxon>Embryophyta</taxon>
        <taxon>Tracheophyta</taxon>
        <taxon>Spermatophyta</taxon>
        <taxon>Magnoliopsida</taxon>
        <taxon>Liliopsida</taxon>
        <taxon>Poales</taxon>
        <taxon>Poaceae</taxon>
        <taxon>PACMAD clade</taxon>
        <taxon>Panicoideae</taxon>
        <taxon>Andropogonodae</taxon>
        <taxon>Paspaleae</taxon>
        <taxon>Paspalinae</taxon>
        <taxon>Paspalum</taxon>
    </lineage>
</organism>
<evidence type="ECO:0000313" key="4">
    <source>
        <dbReference type="Proteomes" id="UP001341281"/>
    </source>
</evidence>
<evidence type="ECO:0000259" key="2">
    <source>
        <dbReference type="SMART" id="SM00256"/>
    </source>
</evidence>
<dbReference type="EMBL" id="CP144749">
    <property type="protein sequence ID" value="WVZ77453.1"/>
    <property type="molecule type" value="Genomic_DNA"/>
</dbReference>
<accession>A0AAQ3TP63</accession>
<proteinExistence type="predicted"/>
<dbReference type="InterPro" id="IPR032675">
    <property type="entry name" value="LRR_dom_sf"/>
</dbReference>
<dbReference type="SMART" id="SM00256">
    <property type="entry name" value="FBOX"/>
    <property type="match status" value="1"/>
</dbReference>
<sequence length="650" mass="72118">MRGPGTARANARHARGAERGEKRGDREGGGVRSRLAAARRPWRKPSVRGQAPGQEGEESCCPAPGKGQLGDAGIWVRRVSARRPGWRTWRLEQDAASGSAVLSCAAAHAARPVCCRAAGRASWGIFTTLPGGAGRQAAHPPDRCCSARARPPFPTQPVSSACPAGWPSAAGQAGALTERAHGRTGRATAIPPPIPSASERAHRRRLIPGGLDAPSPLPLLPPFLPSFFHTSLDPRSTDGDPVRPPRPPPSPTADGRVRDAPPAPAPGAPLSAPGPRLPRCWIHHCCGPSKNTMFSQHKDTEENDLGKCAILEAEFVAVALLFCDGPLSIMGENKWMGKRWEDMDTDVLVKIFKELNLVELSPVSQVCRLWRSACSDPLIWGTLDFGLLKSNFIQTRASPYIWVDDRSDKRLARILRVAMAISCGNVNCMIFHYNLYMKDEHLHFISERSPHLKRLVMPAWNRITKAGICQAIRRWQELESLTMPTIGQPPYIIEEIARSCKNFTELKIMGSFDQQFASAILQFLPKLKVLSLRCSKVAMDALHCLLNSMECLEVLNISHCLLLVVAPNGRKQVVHELDSPIQERASRLREFHYCQSRSCIACQRMVVDEGIMRWYRYEDWFWRRDEVRSLDLQDYGRLFDAGCERLTSVD</sequence>
<feature type="region of interest" description="Disordered" evidence="1">
    <location>
        <begin position="1"/>
        <end position="66"/>
    </location>
</feature>
<reference evidence="3 4" key="1">
    <citation type="submission" date="2024-02" db="EMBL/GenBank/DDBJ databases">
        <title>High-quality chromosome-scale genome assembly of Pensacola bahiagrass (Paspalum notatum Flugge var. saurae).</title>
        <authorList>
            <person name="Vega J.M."/>
            <person name="Podio M."/>
            <person name="Orjuela J."/>
            <person name="Siena L.A."/>
            <person name="Pessino S.C."/>
            <person name="Combes M.C."/>
            <person name="Mariac C."/>
            <person name="Albertini E."/>
            <person name="Pupilli F."/>
            <person name="Ortiz J.P.A."/>
            <person name="Leblanc O."/>
        </authorList>
    </citation>
    <scope>NUCLEOTIDE SEQUENCE [LARGE SCALE GENOMIC DNA]</scope>
    <source>
        <strain evidence="3">R1</strain>
        <tissue evidence="3">Leaf</tissue>
    </source>
</reference>
<keyword evidence="4" id="KW-1185">Reference proteome</keyword>
<name>A0AAQ3TP63_PASNO</name>
<evidence type="ECO:0000313" key="3">
    <source>
        <dbReference type="EMBL" id="WVZ77453.1"/>
    </source>
</evidence>
<dbReference type="InterPro" id="IPR036047">
    <property type="entry name" value="F-box-like_dom_sf"/>
</dbReference>
<protein>
    <recommendedName>
        <fullName evidence="2">F-box domain-containing protein</fullName>
    </recommendedName>
</protein>
<dbReference type="AlphaFoldDB" id="A0AAQ3TP63"/>
<evidence type="ECO:0000256" key="1">
    <source>
        <dbReference type="SAM" id="MobiDB-lite"/>
    </source>
</evidence>
<dbReference type="PANTHER" id="PTHR38926:SF13">
    <property type="entry name" value="F-BOX DOMAIN CONTAINING PROTEIN, EXPRESSED"/>
    <property type="match status" value="1"/>
</dbReference>
<feature type="domain" description="F-box" evidence="2">
    <location>
        <begin position="343"/>
        <end position="383"/>
    </location>
</feature>
<dbReference type="SUPFAM" id="SSF52047">
    <property type="entry name" value="RNI-like"/>
    <property type="match status" value="1"/>
</dbReference>
<dbReference type="InterPro" id="IPR001810">
    <property type="entry name" value="F-box_dom"/>
</dbReference>
<feature type="region of interest" description="Disordered" evidence="1">
    <location>
        <begin position="173"/>
        <end position="200"/>
    </location>
</feature>
<dbReference type="Proteomes" id="UP001341281">
    <property type="component" value="Chromosome 05"/>
</dbReference>
<dbReference type="PANTHER" id="PTHR38926">
    <property type="entry name" value="F-BOX DOMAIN CONTAINING PROTEIN, EXPRESSED"/>
    <property type="match status" value="1"/>
</dbReference>
<feature type="compositionally biased region" description="Basic and acidic residues" evidence="1">
    <location>
        <begin position="15"/>
        <end position="29"/>
    </location>
</feature>